<dbReference type="EMBL" id="JH711578">
    <property type="protein sequence ID" value="EIW81547.1"/>
    <property type="molecule type" value="Genomic_DNA"/>
</dbReference>
<feature type="region of interest" description="Disordered" evidence="5">
    <location>
        <begin position="975"/>
        <end position="1008"/>
    </location>
</feature>
<evidence type="ECO:0000313" key="10">
    <source>
        <dbReference type="Proteomes" id="UP000053558"/>
    </source>
</evidence>
<comment type="subcellular location">
    <subcellularLocation>
        <location evidence="1">Nucleus</location>
    </subcellularLocation>
</comment>
<dbReference type="Pfam" id="PF08621">
    <property type="entry name" value="RPAP1_N"/>
    <property type="match status" value="1"/>
</dbReference>
<evidence type="ECO:0000256" key="5">
    <source>
        <dbReference type="SAM" id="MobiDB-lite"/>
    </source>
</evidence>
<feature type="domain" description="RPAP1 N-terminal" evidence="7">
    <location>
        <begin position="115"/>
        <end position="158"/>
    </location>
</feature>
<evidence type="ECO:0000259" key="7">
    <source>
        <dbReference type="Pfam" id="PF08621"/>
    </source>
</evidence>
<evidence type="ECO:0000256" key="3">
    <source>
        <dbReference type="ARBA" id="ARBA00023163"/>
    </source>
</evidence>
<organism evidence="9 10">
    <name type="scientific">Coniophora puteana (strain RWD-64-598)</name>
    <name type="common">Brown rot fungus</name>
    <dbReference type="NCBI Taxonomy" id="741705"/>
    <lineage>
        <taxon>Eukaryota</taxon>
        <taxon>Fungi</taxon>
        <taxon>Dikarya</taxon>
        <taxon>Basidiomycota</taxon>
        <taxon>Agaricomycotina</taxon>
        <taxon>Agaricomycetes</taxon>
        <taxon>Agaricomycetidae</taxon>
        <taxon>Boletales</taxon>
        <taxon>Coniophorineae</taxon>
        <taxon>Coniophoraceae</taxon>
        <taxon>Coniophora</taxon>
    </lineage>
</organism>
<proteinExistence type="inferred from homology"/>
<evidence type="ECO:0000313" key="9">
    <source>
        <dbReference type="EMBL" id="EIW81547.1"/>
    </source>
</evidence>
<evidence type="ECO:0000256" key="2">
    <source>
        <dbReference type="ARBA" id="ARBA00009953"/>
    </source>
</evidence>
<dbReference type="OrthoDB" id="348201at2759"/>
<keyword evidence="10" id="KW-1185">Reference proteome</keyword>
<dbReference type="InterPro" id="IPR013930">
    <property type="entry name" value="RPAP1_N"/>
</dbReference>
<dbReference type="Pfam" id="PF25766">
    <property type="entry name" value="TPR_RPAP1"/>
    <property type="match status" value="1"/>
</dbReference>
<dbReference type="Proteomes" id="UP000053558">
    <property type="component" value="Unassembled WGS sequence"/>
</dbReference>
<feature type="domain" description="RPAP1 C-terminal" evidence="6">
    <location>
        <begin position="405"/>
        <end position="470"/>
    </location>
</feature>
<evidence type="ECO:0000259" key="8">
    <source>
        <dbReference type="Pfam" id="PF25766"/>
    </source>
</evidence>
<feature type="compositionally biased region" description="Low complexity" evidence="5">
    <location>
        <begin position="368"/>
        <end position="397"/>
    </location>
</feature>
<dbReference type="PANTHER" id="PTHR21483">
    <property type="entry name" value="RNA POLYMERASE II-ASSOCIATED PROTEIN 1"/>
    <property type="match status" value="1"/>
</dbReference>
<keyword evidence="3" id="KW-0804">Transcription</keyword>
<feature type="compositionally biased region" description="Basic and acidic residues" evidence="5">
    <location>
        <begin position="154"/>
        <end position="166"/>
    </location>
</feature>
<reference evidence="10" key="1">
    <citation type="journal article" date="2012" name="Science">
        <title>The Paleozoic origin of enzymatic lignin decomposition reconstructed from 31 fungal genomes.</title>
        <authorList>
            <person name="Floudas D."/>
            <person name="Binder M."/>
            <person name="Riley R."/>
            <person name="Barry K."/>
            <person name="Blanchette R.A."/>
            <person name="Henrissat B."/>
            <person name="Martinez A.T."/>
            <person name="Otillar R."/>
            <person name="Spatafora J.W."/>
            <person name="Yadav J.S."/>
            <person name="Aerts A."/>
            <person name="Benoit I."/>
            <person name="Boyd A."/>
            <person name="Carlson A."/>
            <person name="Copeland A."/>
            <person name="Coutinho P.M."/>
            <person name="de Vries R.P."/>
            <person name="Ferreira P."/>
            <person name="Findley K."/>
            <person name="Foster B."/>
            <person name="Gaskell J."/>
            <person name="Glotzer D."/>
            <person name="Gorecki P."/>
            <person name="Heitman J."/>
            <person name="Hesse C."/>
            <person name="Hori C."/>
            <person name="Igarashi K."/>
            <person name="Jurgens J.A."/>
            <person name="Kallen N."/>
            <person name="Kersten P."/>
            <person name="Kohler A."/>
            <person name="Kuees U."/>
            <person name="Kumar T.K.A."/>
            <person name="Kuo A."/>
            <person name="LaButti K."/>
            <person name="Larrondo L.F."/>
            <person name="Lindquist E."/>
            <person name="Ling A."/>
            <person name="Lombard V."/>
            <person name="Lucas S."/>
            <person name="Lundell T."/>
            <person name="Martin R."/>
            <person name="McLaughlin D.J."/>
            <person name="Morgenstern I."/>
            <person name="Morin E."/>
            <person name="Murat C."/>
            <person name="Nagy L.G."/>
            <person name="Nolan M."/>
            <person name="Ohm R.A."/>
            <person name="Patyshakuliyeva A."/>
            <person name="Rokas A."/>
            <person name="Ruiz-Duenas F.J."/>
            <person name="Sabat G."/>
            <person name="Salamov A."/>
            <person name="Samejima M."/>
            <person name="Schmutz J."/>
            <person name="Slot J.C."/>
            <person name="St John F."/>
            <person name="Stenlid J."/>
            <person name="Sun H."/>
            <person name="Sun S."/>
            <person name="Syed K."/>
            <person name="Tsang A."/>
            <person name="Wiebenga A."/>
            <person name="Young D."/>
            <person name="Pisabarro A."/>
            <person name="Eastwood D.C."/>
            <person name="Martin F."/>
            <person name="Cullen D."/>
            <person name="Grigoriev I.V."/>
            <person name="Hibbett D.S."/>
        </authorList>
    </citation>
    <scope>NUCLEOTIDE SEQUENCE [LARGE SCALE GENOMIC DNA]</scope>
    <source>
        <strain evidence="10">RWD-64-598 SS2</strain>
    </source>
</reference>
<feature type="region of interest" description="Disordered" evidence="5">
    <location>
        <begin position="1"/>
        <end position="141"/>
    </location>
</feature>
<feature type="compositionally biased region" description="Polar residues" evidence="5">
    <location>
        <begin position="13"/>
        <end position="22"/>
    </location>
</feature>
<dbReference type="InterPro" id="IPR039913">
    <property type="entry name" value="RPAP1/Rba50"/>
</dbReference>
<evidence type="ECO:0008006" key="11">
    <source>
        <dbReference type="Google" id="ProtNLM"/>
    </source>
</evidence>
<feature type="compositionally biased region" description="Low complexity" evidence="5">
    <location>
        <begin position="980"/>
        <end position="989"/>
    </location>
</feature>
<feature type="compositionally biased region" description="Basic and acidic residues" evidence="5">
    <location>
        <begin position="129"/>
        <end position="141"/>
    </location>
</feature>
<feature type="compositionally biased region" description="Low complexity" evidence="5">
    <location>
        <begin position="226"/>
        <end position="238"/>
    </location>
</feature>
<dbReference type="OMA" id="GKPMSAF"/>
<feature type="region of interest" description="Disordered" evidence="5">
    <location>
        <begin position="154"/>
        <end position="403"/>
    </location>
</feature>
<feature type="compositionally biased region" description="Basic and acidic residues" evidence="5">
    <location>
        <begin position="101"/>
        <end position="122"/>
    </location>
</feature>
<evidence type="ECO:0000259" key="6">
    <source>
        <dbReference type="Pfam" id="PF08620"/>
    </source>
</evidence>
<dbReference type="RefSeq" id="XP_007768858.1">
    <property type="nucleotide sequence ID" value="XM_007770668.1"/>
</dbReference>
<evidence type="ECO:0000256" key="1">
    <source>
        <dbReference type="ARBA" id="ARBA00004123"/>
    </source>
</evidence>
<accession>A0A5M3MR64</accession>
<feature type="compositionally biased region" description="Pro residues" evidence="5">
    <location>
        <begin position="332"/>
        <end position="344"/>
    </location>
</feature>
<dbReference type="Pfam" id="PF08620">
    <property type="entry name" value="RPAP1_C"/>
    <property type="match status" value="1"/>
</dbReference>
<protein>
    <recommendedName>
        <fullName evidence="11">RNA polymerase II-associated protein 1 C-terminal domain-containing protein</fullName>
    </recommendedName>
</protein>
<comment type="similarity">
    <text evidence="2">Belongs to the RPAP1 family.</text>
</comment>
<feature type="domain" description="RPAP1/MINIYO-like TPR repeats" evidence="8">
    <location>
        <begin position="1340"/>
        <end position="1444"/>
    </location>
</feature>
<evidence type="ECO:0000256" key="4">
    <source>
        <dbReference type="ARBA" id="ARBA00023242"/>
    </source>
</evidence>
<name>A0A5M3MR64_CONPW</name>
<dbReference type="PANTHER" id="PTHR21483:SF18">
    <property type="entry name" value="RNA POLYMERASE II-ASSOCIATED PROTEIN 1"/>
    <property type="match status" value="1"/>
</dbReference>
<comment type="caution">
    <text evidence="9">The sequence shown here is derived from an EMBL/GenBank/DDBJ whole genome shotgun (WGS) entry which is preliminary data.</text>
</comment>
<feature type="compositionally biased region" description="Low complexity" evidence="5">
    <location>
        <begin position="69"/>
        <end position="92"/>
    </location>
</feature>
<sequence>MARPLIGSVLERNAQSSKTQPKSPAPSPTPNGFPAATHRSKSAFARAREARNAAAAADAAGGSTRPQDVPAVVPSASVASTSSAPSSSTQPTHILQPGPSRVRDEASGDAEMLRRVEEENAHRVAAMSDAERKQEKEDVVERFGPGISDLLKRVREARERRAKEEGSGATGGRAEAASPMNVDAMGDEDDVRSDTSDPNVEVPLVNTRPRSRSVELSEKVSPPPILSTSSTRPSTPSRPNRRLRFAQLSSDDVHVYESAPASPKARTAALALPPPPDASDKSIASLGTFKGTVPDPRSVEDALKASAAGDENGQTSPMKVDATPISSSEPSNPSPSDPPPPPLEDPPDEGTPEDIRRRFFPHLPPDDPSLAWIQSSLSSSSPSPIGLPASSSSSSPAKPNADEPRFDLTGAIIPPSAASTLPSHLGLHHHADAQGRAGYTLDDMFLLARSTVPSQRATMLTVLSRIARRLSRAGDDGVPELAGKESELRSRVLAAGLGALGERGGVGIAAIDVVWACLPGWNQRSGGTKADARCIGTSAPISHASSTALLKTIQPAEFLAQLATLLSRPRGSIPPESASQLLDVLLFLARESTQLAEAIVSTPGLVNAVVGLFLLTPISTSSDSATSPGADPAALALLEALVQASRGNARAIAEGADGLLRFVVSAVPLERSAGAGDGGGDDPLTGDRGRGTELLLVGTLGVYTALAAYGMHASVATTAQAYFSALAARVLASLASLGSLDSVASIPASGAPSARDSYGVIALATAWARLVEAWTVGAIDPHMTSPPHEILWSQVAGWGWGGEMCAVAASLCRLASPSDVVASDSGAEGSRLREDVEVACAAAWNAASAWLEGARVNGVKGGEAERAQAIEALRPLFDGPASDGGGVVRRAVEDTRESLQAISETGADQAALEGLLVKLGQKAAVLGAAIRLFLACTPTGVQPATLTRPPFVLPFEDISALCGALVTHPLWDALAPPSRPSTTPGTSDTAPPTPNPNPTLRKGRLSPAPRAHTRALPTLLAHFVQLSRLVPGTPPDLWLAQALAVLGRLAPGDEAFAVWIVQRVGGMMTVRVLGALGVPVPAGTEAGAGAGAEESGKAAGASEVDVIMPFLMHTVRPVAFARQDGEEGVVVEEEERVYIAPAHPTPESIRRCTTLRLPAAYPSAQYHGQGQGQGQGPGGIPAGLPLARDWALSPIDHLLRSGTSPVFGSRSFPENWDGSETSVVRASFMLVLAAREALVRHGLGAEFAMSREEAVFGCMKVFMLEHGQPGEIGGGEGSAGGGDEVFRDKTVDSLMRAVLAPFRFGAAPNALFPPYDADARRDTGSLEDVSRRFLGAGTPFFQFYTDFLALYDAISFAHPTFSALLLPPTTASRYAHDYRKLLYADYAHVLRTLRTPVADVLGDPREWLWPLESEQTVVHAYLQTLAGGRPLQGFVRLVAVHHVAGNVWPDMRSGAEPQPQPQQKSASAKLLRAVVEQCDNATVREVLCYRQVREGGFVPPPACFSLDEVIKVQRIRLIGEMLGDAVRERLEGVFREGAQFA</sequence>
<dbReference type="GeneID" id="19205357"/>
<dbReference type="KEGG" id="cput:CONPUDRAFT_165657"/>
<dbReference type="GO" id="GO:0006366">
    <property type="term" value="P:transcription by RNA polymerase II"/>
    <property type="evidence" value="ECO:0007669"/>
    <property type="project" value="InterPro"/>
</dbReference>
<dbReference type="InterPro" id="IPR013929">
    <property type="entry name" value="RPAP1_C"/>
</dbReference>
<dbReference type="InterPro" id="IPR057989">
    <property type="entry name" value="TPR_RPAP1/MINIYO-like"/>
</dbReference>
<gene>
    <name evidence="9" type="ORF">CONPUDRAFT_165657</name>
</gene>
<keyword evidence="4" id="KW-0539">Nucleus</keyword>